<organism evidence="1">
    <name type="scientific">Tanacetum cinerariifolium</name>
    <name type="common">Dalmatian daisy</name>
    <name type="synonym">Chrysanthemum cinerariifolium</name>
    <dbReference type="NCBI Taxonomy" id="118510"/>
    <lineage>
        <taxon>Eukaryota</taxon>
        <taxon>Viridiplantae</taxon>
        <taxon>Streptophyta</taxon>
        <taxon>Embryophyta</taxon>
        <taxon>Tracheophyta</taxon>
        <taxon>Spermatophyta</taxon>
        <taxon>Magnoliopsida</taxon>
        <taxon>eudicotyledons</taxon>
        <taxon>Gunneridae</taxon>
        <taxon>Pentapetalae</taxon>
        <taxon>asterids</taxon>
        <taxon>campanulids</taxon>
        <taxon>Asterales</taxon>
        <taxon>Asteraceae</taxon>
        <taxon>Asteroideae</taxon>
        <taxon>Anthemideae</taxon>
        <taxon>Anthemidinae</taxon>
        <taxon>Tanacetum</taxon>
    </lineage>
</organism>
<dbReference type="AlphaFoldDB" id="A0A699JY11"/>
<gene>
    <name evidence="1" type="ORF">Tci_632527</name>
</gene>
<comment type="caution">
    <text evidence="1">The sequence shown here is derived from an EMBL/GenBank/DDBJ whole genome shotgun (WGS) entry which is preliminary data.</text>
</comment>
<protein>
    <recommendedName>
        <fullName evidence="2">Gag-Pol polyprotein</fullName>
    </recommendedName>
</protein>
<name>A0A699JY11_TANCI</name>
<accession>A0A699JY11</accession>
<evidence type="ECO:0008006" key="2">
    <source>
        <dbReference type="Google" id="ProtNLM"/>
    </source>
</evidence>
<proteinExistence type="predicted"/>
<dbReference type="EMBL" id="BKCJ010453827">
    <property type="protein sequence ID" value="GFA60555.1"/>
    <property type="molecule type" value="Genomic_DNA"/>
</dbReference>
<evidence type="ECO:0000313" key="1">
    <source>
        <dbReference type="EMBL" id="GFA60555.1"/>
    </source>
</evidence>
<feature type="non-terminal residue" evidence="1">
    <location>
        <position position="119"/>
    </location>
</feature>
<reference evidence="1" key="1">
    <citation type="journal article" date="2019" name="Sci. Rep.">
        <title>Draft genome of Tanacetum cinerariifolium, the natural source of mosquito coil.</title>
        <authorList>
            <person name="Yamashiro T."/>
            <person name="Shiraishi A."/>
            <person name="Satake H."/>
            <person name="Nakayama K."/>
        </authorList>
    </citation>
    <scope>NUCLEOTIDE SEQUENCE</scope>
</reference>
<sequence>MQPLMTSLEDINDPTEAMNPALILFAKAFQLTAPTNNNQRTSSNPCNRQIAQTVMNMSQDRQTQNVIGNAGNRFGQYAGQVAQNRQGYNAWQNGRFKLLRTLFKMWVFRMVEIRINVKR</sequence>